<evidence type="ECO:0000256" key="2">
    <source>
        <dbReference type="SAM" id="Phobius"/>
    </source>
</evidence>
<name>A0ABM9CMN2_9BACL</name>
<sequence>MADELHKRRQAEMLGGEAAKQDDGEQTSEELADEITSRKLREGLDLIEAAVHVPTPSAAWFDQQIAAAKLQRKSKLMRDLVILWISAMLSFYVLYLTVTAQPVAFLSIQAAAILVPLAWLILRKQVDSHDTN</sequence>
<gene>
    <name evidence="3" type="ORF">PAECIP111891_04784</name>
</gene>
<dbReference type="Proteomes" id="UP000838821">
    <property type="component" value="Unassembled WGS sequence"/>
</dbReference>
<keyword evidence="2" id="KW-1133">Transmembrane helix</keyword>
<evidence type="ECO:0000256" key="1">
    <source>
        <dbReference type="SAM" id="MobiDB-lite"/>
    </source>
</evidence>
<feature type="transmembrane region" description="Helical" evidence="2">
    <location>
        <begin position="104"/>
        <end position="122"/>
    </location>
</feature>
<proteinExistence type="predicted"/>
<evidence type="ECO:0000313" key="3">
    <source>
        <dbReference type="EMBL" id="CAH1218741.1"/>
    </source>
</evidence>
<keyword evidence="2" id="KW-0812">Transmembrane</keyword>
<feature type="transmembrane region" description="Helical" evidence="2">
    <location>
        <begin position="80"/>
        <end position="98"/>
    </location>
</feature>
<dbReference type="Pfam" id="PF17280">
    <property type="entry name" value="DUF5345"/>
    <property type="match status" value="1"/>
</dbReference>
<organism evidence="3 4">
    <name type="scientific">Paenibacillus allorhizoplanae</name>
    <dbReference type="NCBI Taxonomy" id="2905648"/>
    <lineage>
        <taxon>Bacteria</taxon>
        <taxon>Bacillati</taxon>
        <taxon>Bacillota</taxon>
        <taxon>Bacilli</taxon>
        <taxon>Bacillales</taxon>
        <taxon>Paenibacillaceae</taxon>
        <taxon>Paenibacillus</taxon>
    </lineage>
</organism>
<dbReference type="InterPro" id="IPR035238">
    <property type="entry name" value="DUF5345"/>
</dbReference>
<keyword evidence="2" id="KW-0472">Membrane</keyword>
<reference evidence="3" key="1">
    <citation type="submission" date="2022-01" db="EMBL/GenBank/DDBJ databases">
        <authorList>
            <person name="Criscuolo A."/>
        </authorList>
    </citation>
    <scope>NUCLEOTIDE SEQUENCE</scope>
    <source>
        <strain evidence="3">CIP111891</strain>
    </source>
</reference>
<evidence type="ECO:0008006" key="5">
    <source>
        <dbReference type="Google" id="ProtNLM"/>
    </source>
</evidence>
<accession>A0ABM9CMN2</accession>
<feature type="region of interest" description="Disordered" evidence="1">
    <location>
        <begin position="1"/>
        <end position="32"/>
    </location>
</feature>
<keyword evidence="4" id="KW-1185">Reference proteome</keyword>
<dbReference type="EMBL" id="CAKMMW010000017">
    <property type="protein sequence ID" value="CAH1218741.1"/>
    <property type="molecule type" value="Genomic_DNA"/>
</dbReference>
<evidence type="ECO:0000313" key="4">
    <source>
        <dbReference type="Proteomes" id="UP000838821"/>
    </source>
</evidence>
<comment type="caution">
    <text evidence="3">The sequence shown here is derived from an EMBL/GenBank/DDBJ whole genome shotgun (WGS) entry which is preliminary data.</text>
</comment>
<protein>
    <recommendedName>
        <fullName evidence="5">YxlC family protein</fullName>
    </recommendedName>
</protein>